<dbReference type="RefSeq" id="WP_089763600.1">
    <property type="nucleotide sequence ID" value="NZ_BKAT01000033.1"/>
</dbReference>
<dbReference type="AlphaFoldDB" id="A0A1H4ES21"/>
<keyword evidence="3" id="KW-1185">Reference proteome</keyword>
<gene>
    <name evidence="2" type="ORF">SAMN05660909_03896</name>
</gene>
<name>A0A1H4ES21_9BACT</name>
<dbReference type="Gene3D" id="2.60.40.2340">
    <property type="match status" value="1"/>
</dbReference>
<feature type="chain" id="PRO_5011776841" description="DUF1735 domain-containing protein" evidence="1">
    <location>
        <begin position="21"/>
        <end position="307"/>
    </location>
</feature>
<keyword evidence="1" id="KW-0732">Signal</keyword>
<evidence type="ECO:0000256" key="1">
    <source>
        <dbReference type="SAM" id="SignalP"/>
    </source>
</evidence>
<organism evidence="2 3">
    <name type="scientific">Chitinophaga terrae</name>
    <name type="common">ex Kim and Jung 2007</name>
    <dbReference type="NCBI Taxonomy" id="408074"/>
    <lineage>
        <taxon>Bacteria</taxon>
        <taxon>Pseudomonadati</taxon>
        <taxon>Bacteroidota</taxon>
        <taxon>Chitinophagia</taxon>
        <taxon>Chitinophagales</taxon>
        <taxon>Chitinophagaceae</taxon>
        <taxon>Chitinophaga</taxon>
    </lineage>
</organism>
<dbReference type="Proteomes" id="UP000199656">
    <property type="component" value="Unassembled WGS sequence"/>
</dbReference>
<dbReference type="EMBL" id="FNRL01000020">
    <property type="protein sequence ID" value="SEA87717.1"/>
    <property type="molecule type" value="Genomic_DNA"/>
</dbReference>
<dbReference type="PROSITE" id="PS51257">
    <property type="entry name" value="PROKAR_LIPOPROTEIN"/>
    <property type="match status" value="1"/>
</dbReference>
<evidence type="ECO:0008006" key="4">
    <source>
        <dbReference type="Google" id="ProtNLM"/>
    </source>
</evidence>
<reference evidence="3" key="1">
    <citation type="submission" date="2016-10" db="EMBL/GenBank/DDBJ databases">
        <authorList>
            <person name="Varghese N."/>
            <person name="Submissions S."/>
        </authorList>
    </citation>
    <scope>NUCLEOTIDE SEQUENCE [LARGE SCALE GENOMIC DNA]</scope>
    <source>
        <strain evidence="3">DSM 23920</strain>
    </source>
</reference>
<feature type="signal peptide" evidence="1">
    <location>
        <begin position="1"/>
        <end position="20"/>
    </location>
</feature>
<sequence>MKHLSLYISFLLIACCCACTKDPFGGVTSNERSIEAITLGGGLVQIGPAAIDRTAAKATVKVLVQPGTDLSNVVAQIQTSYKSDISPANGTPINFSGNNNQAKFTITSEAGTTREWTVEIIPFTETLLGSYSVQALVLYGGTGPEYGGGAVINLKDKPWVWAGNNTPDKELDNTITFEFSGVTADGKTTGKVTNNAGPDGLYASFMFSNPAMDLDNVYRLIPTGESTWERDYVNNTVTFISKAGKRTTGTFLGATTIDLGNGLSKTVTDNSLDFTLSGTDDWGNIYSDLDKFVKRPRRFWIDIKKNQ</sequence>
<evidence type="ECO:0000313" key="3">
    <source>
        <dbReference type="Proteomes" id="UP000199656"/>
    </source>
</evidence>
<protein>
    <recommendedName>
        <fullName evidence="4">DUF1735 domain-containing protein</fullName>
    </recommendedName>
</protein>
<evidence type="ECO:0000313" key="2">
    <source>
        <dbReference type="EMBL" id="SEA87717.1"/>
    </source>
</evidence>
<dbReference type="OrthoDB" id="646864at2"/>
<dbReference type="STRING" id="408074.SAMN05660909_03896"/>
<accession>A0A1H4ES21</accession>
<proteinExistence type="predicted"/>